<accession>A0AAN4ZY26</accession>
<reference evidence="1" key="3">
    <citation type="submission" date="2023-06" db="EMBL/GenBank/DDBJ databases">
        <authorList>
            <person name="Sun Q."/>
            <person name="Zhou Y."/>
        </authorList>
    </citation>
    <scope>NUCLEOTIDE SEQUENCE</scope>
    <source>
        <strain evidence="1">CGMCC 1.10859</strain>
    </source>
</reference>
<dbReference type="Proteomes" id="UP000199541">
    <property type="component" value="Unassembled WGS sequence"/>
</dbReference>
<gene>
    <name evidence="1" type="ORF">GCM10008024_06710</name>
    <name evidence="2" type="ORF">SAMN05444006_102205</name>
</gene>
<dbReference type="PIRSF" id="PIRSF034110">
    <property type="entry name" value="DUF1203"/>
    <property type="match status" value="1"/>
</dbReference>
<dbReference type="AlphaFoldDB" id="A0AAN4ZY26"/>
<organism evidence="1 4">
    <name type="scientific">Allgaiera indica</name>
    <dbReference type="NCBI Taxonomy" id="765699"/>
    <lineage>
        <taxon>Bacteria</taxon>
        <taxon>Pseudomonadati</taxon>
        <taxon>Pseudomonadota</taxon>
        <taxon>Alphaproteobacteria</taxon>
        <taxon>Rhodobacterales</taxon>
        <taxon>Paracoccaceae</taxon>
        <taxon>Allgaiera</taxon>
    </lineage>
</organism>
<reference evidence="1" key="1">
    <citation type="journal article" date="2014" name="Int. J. Syst. Evol. Microbiol.">
        <title>Complete genome sequence of Corynebacterium casei LMG S-19264T (=DSM 44701T), isolated from a smear-ripened cheese.</title>
        <authorList>
            <consortium name="US DOE Joint Genome Institute (JGI-PGF)"/>
            <person name="Walter F."/>
            <person name="Albersmeier A."/>
            <person name="Kalinowski J."/>
            <person name="Ruckert C."/>
        </authorList>
    </citation>
    <scope>NUCLEOTIDE SEQUENCE</scope>
    <source>
        <strain evidence="1">CGMCC 1.10859</strain>
    </source>
</reference>
<evidence type="ECO:0000313" key="1">
    <source>
        <dbReference type="EMBL" id="GHD99417.1"/>
    </source>
</evidence>
<sequence length="155" mass="17075">MSFRIRGLSPDPFRPLYGLSDEVLAARGVIRHEVAAAPGVPDRVTLRDLEPGKTALLLNYEHLPVDSPYRSRHAIFVAEGAETPYDAVDELPEVLSRRVLSLRGIDVRGHIVVADLAEGAEIAPAIRKMLAQDEVAYIHSHYAMHGCFAARIDRA</sequence>
<protein>
    <recommendedName>
        <fullName evidence="5">DUF1203 domain-containing protein</fullName>
    </recommendedName>
</protein>
<dbReference type="InterPro" id="IPR009593">
    <property type="entry name" value="DUF1203"/>
</dbReference>
<dbReference type="EMBL" id="BNAB01000002">
    <property type="protein sequence ID" value="GHD99417.1"/>
    <property type="molecule type" value="Genomic_DNA"/>
</dbReference>
<comment type="caution">
    <text evidence="1">The sequence shown here is derived from an EMBL/GenBank/DDBJ whole genome shotgun (WGS) entry which is preliminary data.</text>
</comment>
<dbReference type="RefSeq" id="WP_035841490.1">
    <property type="nucleotide sequence ID" value="NZ_BNAB01000002.1"/>
</dbReference>
<evidence type="ECO:0000313" key="3">
    <source>
        <dbReference type="Proteomes" id="UP000199541"/>
    </source>
</evidence>
<reference evidence="2 3" key="2">
    <citation type="submission" date="2016-10" db="EMBL/GenBank/DDBJ databases">
        <authorList>
            <person name="Varghese N."/>
            <person name="Submissions S."/>
        </authorList>
    </citation>
    <scope>NUCLEOTIDE SEQUENCE [LARGE SCALE GENOMIC DNA]</scope>
    <source>
        <strain evidence="2 3">DSM 24802</strain>
    </source>
</reference>
<dbReference type="Pfam" id="PF06718">
    <property type="entry name" value="DUF1203"/>
    <property type="match status" value="1"/>
</dbReference>
<dbReference type="Proteomes" id="UP000634647">
    <property type="component" value="Unassembled WGS sequence"/>
</dbReference>
<evidence type="ECO:0000313" key="2">
    <source>
        <dbReference type="EMBL" id="SDW26437.1"/>
    </source>
</evidence>
<dbReference type="EMBL" id="FNOB01000002">
    <property type="protein sequence ID" value="SDW26437.1"/>
    <property type="molecule type" value="Genomic_DNA"/>
</dbReference>
<name>A0AAN4ZY26_9RHOB</name>
<proteinExistence type="predicted"/>
<evidence type="ECO:0008006" key="5">
    <source>
        <dbReference type="Google" id="ProtNLM"/>
    </source>
</evidence>
<keyword evidence="3" id="KW-1185">Reference proteome</keyword>
<evidence type="ECO:0000313" key="4">
    <source>
        <dbReference type="Proteomes" id="UP000634647"/>
    </source>
</evidence>